<keyword evidence="3" id="KW-0342">GTP-binding</keyword>
<dbReference type="PROSITE" id="PS51419">
    <property type="entry name" value="RAB"/>
    <property type="match status" value="1"/>
</dbReference>
<keyword evidence="6" id="KW-1185">Reference proteome</keyword>
<keyword evidence="4" id="KW-0472">Membrane</keyword>
<sequence>MITRNNTCVYLLYYSLYYSEPNRTLCVIEMVVKTVDKRIVQCAIVGDGMVGKSTMVLSFTGQNLPNEYVATVFENYAGRVSVESQQYTVSIFDSAGQHDYEGLRAYTYKDSEVYVVCYSVVDRESFQNVREFWVPEAKSFTKRRKPIILVGTQTDLRNKIHCEMDSVVTTEEGNELSKEIGAESFVECSSFLCNGVTEVFQNAVLTALKYRKKKTNIFHKILGR</sequence>
<dbReference type="Proteomes" id="UP001634394">
    <property type="component" value="Unassembled WGS sequence"/>
</dbReference>
<dbReference type="SMART" id="SM00173">
    <property type="entry name" value="RAS"/>
    <property type="match status" value="1"/>
</dbReference>
<dbReference type="GO" id="GO:0005525">
    <property type="term" value="F:GTP binding"/>
    <property type="evidence" value="ECO:0007669"/>
    <property type="project" value="UniProtKB-KW"/>
</dbReference>
<dbReference type="InterPro" id="IPR005225">
    <property type="entry name" value="Small_GTP-bd"/>
</dbReference>
<dbReference type="SMART" id="SM00175">
    <property type="entry name" value="RAB"/>
    <property type="match status" value="1"/>
</dbReference>
<accession>A0ABD3WJ59</accession>
<dbReference type="PANTHER" id="PTHR24072">
    <property type="entry name" value="RHO FAMILY GTPASE"/>
    <property type="match status" value="1"/>
</dbReference>
<reference evidence="5 6" key="1">
    <citation type="submission" date="2024-11" db="EMBL/GenBank/DDBJ databases">
        <title>Chromosome-level genome assembly of the freshwater bivalve Anodonta woodiana.</title>
        <authorList>
            <person name="Chen X."/>
        </authorList>
    </citation>
    <scope>NUCLEOTIDE SEQUENCE [LARGE SCALE GENOMIC DNA]</scope>
    <source>
        <strain evidence="5">MN2024</strain>
        <tissue evidence="5">Gills</tissue>
    </source>
</reference>
<dbReference type="AlphaFoldDB" id="A0ABD3WJ59"/>
<name>A0ABD3WJ59_SINWO</name>
<dbReference type="SUPFAM" id="SSF52540">
    <property type="entry name" value="P-loop containing nucleoside triphosphate hydrolases"/>
    <property type="match status" value="1"/>
</dbReference>
<comment type="caution">
    <text evidence="5">The sequence shown here is derived from an EMBL/GenBank/DDBJ whole genome shotgun (WGS) entry which is preliminary data.</text>
</comment>
<keyword evidence="2" id="KW-0547">Nucleotide-binding</keyword>
<dbReference type="Pfam" id="PF00071">
    <property type="entry name" value="Ras"/>
    <property type="match status" value="1"/>
</dbReference>
<proteinExistence type="predicted"/>
<dbReference type="InterPro" id="IPR003578">
    <property type="entry name" value="Small_GTPase_Rho"/>
</dbReference>
<evidence type="ECO:0000256" key="4">
    <source>
        <dbReference type="ARBA" id="ARBA00023136"/>
    </source>
</evidence>
<dbReference type="SMART" id="SM00174">
    <property type="entry name" value="RHO"/>
    <property type="match status" value="1"/>
</dbReference>
<dbReference type="GO" id="GO:0016020">
    <property type="term" value="C:membrane"/>
    <property type="evidence" value="ECO:0007669"/>
    <property type="project" value="UniProtKB-SubCell"/>
</dbReference>
<evidence type="ECO:0000256" key="2">
    <source>
        <dbReference type="ARBA" id="ARBA00022741"/>
    </source>
</evidence>
<dbReference type="PROSITE" id="PS51420">
    <property type="entry name" value="RHO"/>
    <property type="match status" value="1"/>
</dbReference>
<evidence type="ECO:0000313" key="6">
    <source>
        <dbReference type="Proteomes" id="UP001634394"/>
    </source>
</evidence>
<organism evidence="5 6">
    <name type="scientific">Sinanodonta woodiana</name>
    <name type="common">Chinese pond mussel</name>
    <name type="synonym">Anodonta woodiana</name>
    <dbReference type="NCBI Taxonomy" id="1069815"/>
    <lineage>
        <taxon>Eukaryota</taxon>
        <taxon>Metazoa</taxon>
        <taxon>Spiralia</taxon>
        <taxon>Lophotrochozoa</taxon>
        <taxon>Mollusca</taxon>
        <taxon>Bivalvia</taxon>
        <taxon>Autobranchia</taxon>
        <taxon>Heteroconchia</taxon>
        <taxon>Palaeoheterodonta</taxon>
        <taxon>Unionida</taxon>
        <taxon>Unionoidea</taxon>
        <taxon>Unionidae</taxon>
        <taxon>Unioninae</taxon>
        <taxon>Sinanodonta</taxon>
    </lineage>
</organism>
<comment type="subcellular location">
    <subcellularLocation>
        <location evidence="1">Membrane</location>
    </subcellularLocation>
</comment>
<protein>
    <submittedName>
        <fullName evidence="5">Uncharacterized protein</fullName>
    </submittedName>
</protein>
<dbReference type="PRINTS" id="PR00449">
    <property type="entry name" value="RASTRNSFRMNG"/>
</dbReference>
<evidence type="ECO:0000256" key="1">
    <source>
        <dbReference type="ARBA" id="ARBA00004370"/>
    </source>
</evidence>
<evidence type="ECO:0000256" key="3">
    <source>
        <dbReference type="ARBA" id="ARBA00023134"/>
    </source>
</evidence>
<evidence type="ECO:0000313" key="5">
    <source>
        <dbReference type="EMBL" id="KAL3873243.1"/>
    </source>
</evidence>
<dbReference type="PROSITE" id="PS51421">
    <property type="entry name" value="RAS"/>
    <property type="match status" value="1"/>
</dbReference>
<dbReference type="EMBL" id="JBJQND010000006">
    <property type="protein sequence ID" value="KAL3873243.1"/>
    <property type="molecule type" value="Genomic_DNA"/>
</dbReference>
<gene>
    <name evidence="5" type="ORF">ACJMK2_036383</name>
</gene>
<dbReference type="CDD" id="cd00157">
    <property type="entry name" value="Rho"/>
    <property type="match status" value="1"/>
</dbReference>
<dbReference type="InterPro" id="IPR001806">
    <property type="entry name" value="Small_GTPase"/>
</dbReference>
<dbReference type="Gene3D" id="3.40.50.300">
    <property type="entry name" value="P-loop containing nucleotide triphosphate hydrolases"/>
    <property type="match status" value="1"/>
</dbReference>
<dbReference type="InterPro" id="IPR027417">
    <property type="entry name" value="P-loop_NTPase"/>
</dbReference>
<dbReference type="NCBIfam" id="TIGR00231">
    <property type="entry name" value="small_GTP"/>
    <property type="match status" value="1"/>
</dbReference>
<dbReference type="FunFam" id="3.40.50.300:FF:002060">
    <property type="entry name" value="Rho family GTPase"/>
    <property type="match status" value="1"/>
</dbReference>